<dbReference type="OrthoDB" id="9810259at2"/>
<comment type="caution">
    <text evidence="9">Lacks conserved residue(s) required for the propagation of feature annotation.</text>
</comment>
<dbReference type="HAMAP" id="MF_00161">
    <property type="entry name" value="LspA"/>
    <property type="match status" value="1"/>
</dbReference>
<feature type="transmembrane region" description="Helical" evidence="9">
    <location>
        <begin position="91"/>
        <end position="115"/>
    </location>
</feature>
<gene>
    <name evidence="9" type="primary">lspA</name>
    <name evidence="11" type="ordered locus">Weevi_1425</name>
</gene>
<reference evidence="12" key="2">
    <citation type="journal article" date="2011" name="Stand. Genomic Sci.">
        <title>Complete genome sequence of Weeksella virosa type strain (9751T).</title>
        <authorList>
            <person name="Lang E."/>
            <person name="Teshima H."/>
            <person name="Lucas S."/>
            <person name="Lapidus A."/>
            <person name="Hammon N."/>
            <person name="Deshpande S."/>
            <person name="Nolan M."/>
            <person name="Cheng J."/>
            <person name="Pitluck S."/>
            <person name="Liolios K."/>
            <person name="Pagani I."/>
            <person name="Mikhailova N."/>
            <person name="Ivanova N."/>
            <person name="Mavromatis K."/>
            <person name="Pati A."/>
            <person name="Tapia R."/>
            <person name="Han C."/>
            <person name="Goodwin L."/>
            <person name="Chen A."/>
            <person name="Palaniappan K."/>
            <person name="Land M."/>
            <person name="Hauser L."/>
            <person name="Chang Y."/>
            <person name="Jeffries C."/>
            <person name="Brambilla E."/>
            <person name="Kopitz M."/>
            <person name="Rohde M."/>
            <person name="Goker M."/>
            <person name="Tindall B."/>
            <person name="Detter J."/>
            <person name="Woyke T."/>
            <person name="Bristow J."/>
            <person name="Eisen J."/>
            <person name="Markowitz V."/>
            <person name="Hugenholtz P."/>
            <person name="Klenk H."/>
            <person name="Kyrpides N."/>
        </authorList>
    </citation>
    <scope>NUCLEOTIDE SEQUENCE [LARGE SCALE GENOMIC DNA]</scope>
    <source>
        <strain evidence="12">ATCC 43766 / DSM 16922 / JCM 21250 / NBRC 16016 / NCTC 11634 / CL345/78</strain>
    </source>
</reference>
<keyword evidence="2 9" id="KW-1003">Cell membrane</keyword>
<dbReference type="InterPro" id="IPR001872">
    <property type="entry name" value="Peptidase_A8"/>
</dbReference>
<keyword evidence="11" id="KW-0449">Lipoprotein</keyword>
<dbReference type="PRINTS" id="PR00781">
    <property type="entry name" value="LIPOSIGPTASE"/>
</dbReference>
<dbReference type="STRING" id="865938.Weevi_1425"/>
<evidence type="ECO:0000256" key="9">
    <source>
        <dbReference type="HAMAP-Rule" id="MF_00161"/>
    </source>
</evidence>
<reference evidence="11 12" key="1">
    <citation type="journal article" date="2011" name="Stand. Genomic Sci.">
        <title>Complete genome sequence of Weeksella virosa type strain (9751).</title>
        <authorList>
            <person name="Lang E."/>
            <person name="Teshima H."/>
            <person name="Lucas S."/>
            <person name="Lapidus A."/>
            <person name="Hammon N."/>
            <person name="Deshpande S."/>
            <person name="Nolan M."/>
            <person name="Cheng J.F."/>
            <person name="Pitluck S."/>
            <person name="Liolios K."/>
            <person name="Pagani I."/>
            <person name="Mikhailova N."/>
            <person name="Ivanova N."/>
            <person name="Mavromatis K."/>
            <person name="Pati A."/>
            <person name="Tapia R."/>
            <person name="Han C."/>
            <person name="Goodwin L."/>
            <person name="Chen A."/>
            <person name="Palaniappan K."/>
            <person name="Land M."/>
            <person name="Hauser L."/>
            <person name="Chang Y.J."/>
            <person name="Jeffries C.D."/>
            <person name="Brambilla E.M."/>
            <person name="Kopitz M."/>
            <person name="Rohde M."/>
            <person name="Goker M."/>
            <person name="Tindall B.J."/>
            <person name="Detter J.C."/>
            <person name="Woyke T."/>
            <person name="Bristow J."/>
            <person name="Eisen J.A."/>
            <person name="Markowitz V."/>
            <person name="Hugenholtz P."/>
            <person name="Klenk H.P."/>
            <person name="Kyrpides N.C."/>
        </authorList>
    </citation>
    <scope>NUCLEOTIDE SEQUENCE [LARGE SCALE GENOMIC DNA]</scope>
    <source>
        <strain evidence="12">ATCC 43766 / DSM 16922 / JCM 21250 / NBRC 16016 / NCTC 11634 / CL345/78</strain>
    </source>
</reference>
<keyword evidence="6 9" id="KW-0378">Hydrolase</keyword>
<evidence type="ECO:0000256" key="7">
    <source>
        <dbReference type="ARBA" id="ARBA00022989"/>
    </source>
</evidence>
<dbReference type="eggNOG" id="COG0597">
    <property type="taxonomic scope" value="Bacteria"/>
</dbReference>
<evidence type="ECO:0000256" key="3">
    <source>
        <dbReference type="ARBA" id="ARBA00022670"/>
    </source>
</evidence>
<dbReference type="KEGG" id="wvi:Weevi_1425"/>
<proteinExistence type="inferred from homology"/>
<dbReference type="EC" id="3.4.23.36" evidence="9"/>
<name>F0NYC9_WEEVC</name>
<organism evidence="11 12">
    <name type="scientific">Weeksella virosa (strain ATCC 43766 / DSM 16922 / JCM 21250 / CCUG 30538 / CDC 9751 / IAM 14551 / NBRC 16016 / NCTC 11634 / CL345/78)</name>
    <dbReference type="NCBI Taxonomy" id="865938"/>
    <lineage>
        <taxon>Bacteria</taxon>
        <taxon>Pseudomonadati</taxon>
        <taxon>Bacteroidota</taxon>
        <taxon>Flavobacteriia</taxon>
        <taxon>Flavobacteriales</taxon>
        <taxon>Weeksellaceae</taxon>
        <taxon>Weeksella</taxon>
    </lineage>
</organism>
<comment type="function">
    <text evidence="9">This protein specifically catalyzes the removal of signal peptides from prolipoproteins.</text>
</comment>
<dbReference type="UniPathway" id="UPA00665"/>
<keyword evidence="9" id="KW-0997">Cell inner membrane</keyword>
<protein>
    <recommendedName>
        <fullName evidence="9">Lipoprotein signal peptidase</fullName>
        <ecNumber evidence="9">3.4.23.36</ecNumber>
    </recommendedName>
    <alternativeName>
        <fullName evidence="9">Prolipoprotein signal peptidase</fullName>
    </alternativeName>
    <alternativeName>
        <fullName evidence="9">Signal peptidase II</fullName>
        <shortName evidence="9">SPase II</shortName>
    </alternativeName>
</protein>
<dbReference type="AlphaFoldDB" id="F0NYC9"/>
<dbReference type="HOGENOM" id="CLU_083252_0_1_10"/>
<dbReference type="EMBL" id="CP002455">
    <property type="protein sequence ID" value="ADX68126.1"/>
    <property type="molecule type" value="Genomic_DNA"/>
</dbReference>
<feature type="transmembrane region" description="Helical" evidence="9">
    <location>
        <begin position="59"/>
        <end position="79"/>
    </location>
</feature>
<sequence length="215" mass="24572">MLKKVWLVAFIVLFIDQLSKFYIKTNFELHESVEVFKGFQLAFVENPGMAYGIEFGGLFGKHLLTIFRIGLIGFIIWFVMKWSRKKASNFFLLPVALILAGAIGNVIDSLFYGIIFDKGTVYNDQLMSWVGYNGLAKANFDGYSSFMLGCVVDMLYFPLFEFDWPTWVPIVGGTHYKFFQPVFNIADSAIFIGIACLLIFRKKAFVTKTGEHIHF</sequence>
<keyword evidence="4 9" id="KW-0812">Transmembrane</keyword>
<dbReference type="Proteomes" id="UP000008641">
    <property type="component" value="Chromosome"/>
</dbReference>
<evidence type="ECO:0000256" key="10">
    <source>
        <dbReference type="RuleBase" id="RU004181"/>
    </source>
</evidence>
<keyword evidence="7 9" id="KW-1133">Transmembrane helix</keyword>
<comment type="subcellular location">
    <subcellularLocation>
        <location evidence="9">Cell inner membrane</location>
        <topology evidence="9">Multi-pass membrane protein</topology>
    </subcellularLocation>
</comment>
<dbReference type="NCBIfam" id="NF011369">
    <property type="entry name" value="PRK14788.1"/>
    <property type="match status" value="1"/>
</dbReference>
<dbReference type="PANTHER" id="PTHR33695:SF1">
    <property type="entry name" value="LIPOPROTEIN SIGNAL PEPTIDASE"/>
    <property type="match status" value="1"/>
</dbReference>
<dbReference type="RefSeq" id="WP_013598515.1">
    <property type="nucleotide sequence ID" value="NC_015144.1"/>
</dbReference>
<comment type="similarity">
    <text evidence="1 9 10">Belongs to the peptidase A8 family.</text>
</comment>
<evidence type="ECO:0000256" key="2">
    <source>
        <dbReference type="ARBA" id="ARBA00022475"/>
    </source>
</evidence>
<evidence type="ECO:0000256" key="6">
    <source>
        <dbReference type="ARBA" id="ARBA00022801"/>
    </source>
</evidence>
<dbReference type="GO" id="GO:0006508">
    <property type="term" value="P:proteolysis"/>
    <property type="evidence" value="ECO:0007669"/>
    <property type="project" value="UniProtKB-KW"/>
</dbReference>
<comment type="catalytic activity">
    <reaction evidence="9">
        <text>Release of signal peptides from bacterial membrane prolipoproteins. Hydrolyzes -Xaa-Yaa-Zaa-|-(S,diacylglyceryl)Cys-, in which Xaa is hydrophobic (preferably Leu), and Yaa (Ala or Ser) and Zaa (Gly or Ala) have small, neutral side chains.</text>
        <dbReference type="EC" id="3.4.23.36"/>
    </reaction>
</comment>
<dbReference type="GO" id="GO:0005886">
    <property type="term" value="C:plasma membrane"/>
    <property type="evidence" value="ECO:0007669"/>
    <property type="project" value="UniProtKB-SubCell"/>
</dbReference>
<feature type="transmembrane region" description="Helical" evidence="9">
    <location>
        <begin position="178"/>
        <end position="200"/>
    </location>
</feature>
<dbReference type="PANTHER" id="PTHR33695">
    <property type="entry name" value="LIPOPROTEIN SIGNAL PEPTIDASE"/>
    <property type="match status" value="1"/>
</dbReference>
<accession>F0NYC9</accession>
<feature type="active site" evidence="9">
    <location>
        <position position="187"/>
    </location>
</feature>
<evidence type="ECO:0000256" key="5">
    <source>
        <dbReference type="ARBA" id="ARBA00022750"/>
    </source>
</evidence>
<evidence type="ECO:0000256" key="8">
    <source>
        <dbReference type="ARBA" id="ARBA00023136"/>
    </source>
</evidence>
<dbReference type="GO" id="GO:0004190">
    <property type="term" value="F:aspartic-type endopeptidase activity"/>
    <property type="evidence" value="ECO:0007669"/>
    <property type="project" value="UniProtKB-UniRule"/>
</dbReference>
<keyword evidence="8 9" id="KW-0472">Membrane</keyword>
<comment type="pathway">
    <text evidence="9">Protein modification; lipoprotein biosynthesis (signal peptide cleavage).</text>
</comment>
<evidence type="ECO:0000256" key="1">
    <source>
        <dbReference type="ARBA" id="ARBA00006139"/>
    </source>
</evidence>
<dbReference type="Pfam" id="PF01252">
    <property type="entry name" value="Peptidase_A8"/>
    <property type="match status" value="1"/>
</dbReference>
<keyword evidence="12" id="KW-1185">Reference proteome</keyword>
<evidence type="ECO:0000313" key="12">
    <source>
        <dbReference type="Proteomes" id="UP000008641"/>
    </source>
</evidence>
<keyword evidence="5 9" id="KW-0064">Aspartyl protease</keyword>
<evidence type="ECO:0000256" key="4">
    <source>
        <dbReference type="ARBA" id="ARBA00022692"/>
    </source>
</evidence>
<evidence type="ECO:0000313" key="11">
    <source>
        <dbReference type="EMBL" id="ADX68126.1"/>
    </source>
</evidence>
<keyword evidence="3 9" id="KW-0645">Protease</keyword>
<feature type="active site" evidence="9">
    <location>
        <position position="153"/>
    </location>
</feature>